<keyword evidence="2" id="KW-0812">Transmembrane</keyword>
<reference evidence="4" key="1">
    <citation type="submission" date="2019-09" db="EMBL/GenBank/DDBJ databases">
        <title>Antimicrobial potential of Antarctic Bacteria.</title>
        <authorList>
            <person name="Benaud N."/>
            <person name="Edwards R.J."/>
            <person name="Ferrari B.C."/>
        </authorList>
    </citation>
    <scope>NUCLEOTIDE SEQUENCE [LARGE SCALE GENOMIC DNA]</scope>
    <source>
        <strain evidence="4">INR9</strain>
    </source>
</reference>
<sequence>MSSPQPPADGDRPTDTESGAAEPTTAPAASPAPAKRTTTPRKRTPKTTAISPDGEAPEILDAMLGKASTEDTVAEAPAKPATPRRRTAASRAKAAAAPDTSTSPAEPPVAAAAPDDVTEPLETEAATAVLPTADDFYRAPTTETEILNPAGAAAATTAGAEPVRTETLPASAAAEPVPVGAVSEDTLTDGAATTTAVEDAPPAPAAGPHAPRPGRNMNDLADRLDDSRFFSSLFDFTFTSYVTRKLAGPVYVVGLVLIGLGIVVGFANSLGIAIATRSPVGAFVFLLGVLVTLVAAILSVLLLRVTIEVFCAIIEIAQNTRRRRPPRD</sequence>
<feature type="compositionally biased region" description="Low complexity" evidence="1">
    <location>
        <begin position="89"/>
        <end position="115"/>
    </location>
</feature>
<dbReference type="InterPro" id="IPR025557">
    <property type="entry name" value="DUF4282"/>
</dbReference>
<accession>A0A7G6Y6Z5</accession>
<evidence type="ECO:0000256" key="1">
    <source>
        <dbReference type="SAM" id="MobiDB-lite"/>
    </source>
</evidence>
<dbReference type="Proteomes" id="UP000515511">
    <property type="component" value="Chromosome"/>
</dbReference>
<proteinExistence type="predicted"/>
<feature type="transmembrane region" description="Helical" evidence="2">
    <location>
        <begin position="281"/>
        <end position="314"/>
    </location>
</feature>
<dbReference type="Pfam" id="PF14110">
    <property type="entry name" value="DUF4282"/>
    <property type="match status" value="1"/>
</dbReference>
<evidence type="ECO:0000313" key="3">
    <source>
        <dbReference type="EMBL" id="QNE34260.1"/>
    </source>
</evidence>
<feature type="transmembrane region" description="Helical" evidence="2">
    <location>
        <begin position="250"/>
        <end position="275"/>
    </location>
</feature>
<name>A0A7G6Y6Z5_9MICO</name>
<feature type="compositionally biased region" description="Low complexity" evidence="1">
    <location>
        <begin position="20"/>
        <end position="37"/>
    </location>
</feature>
<organism evidence="3 4">
    <name type="scientific">Leifsonia shinshuensis</name>
    <dbReference type="NCBI Taxonomy" id="150026"/>
    <lineage>
        <taxon>Bacteria</taxon>
        <taxon>Bacillati</taxon>
        <taxon>Actinomycetota</taxon>
        <taxon>Actinomycetes</taxon>
        <taxon>Micrococcales</taxon>
        <taxon>Microbacteriaceae</taxon>
        <taxon>Leifsonia</taxon>
    </lineage>
</organism>
<keyword evidence="2" id="KW-0472">Membrane</keyword>
<evidence type="ECO:0000313" key="4">
    <source>
        <dbReference type="Proteomes" id="UP000515511"/>
    </source>
</evidence>
<gene>
    <name evidence="3" type="ORF">F1C12_03315</name>
</gene>
<feature type="region of interest" description="Disordered" evidence="1">
    <location>
        <begin position="1"/>
        <end position="134"/>
    </location>
</feature>
<dbReference type="KEGG" id="lse:F1C12_03315"/>
<keyword evidence="2" id="KW-1133">Transmembrane helix</keyword>
<evidence type="ECO:0000256" key="2">
    <source>
        <dbReference type="SAM" id="Phobius"/>
    </source>
</evidence>
<protein>
    <submittedName>
        <fullName evidence="3">DUF4282 domain-containing protein</fullName>
    </submittedName>
</protein>
<dbReference type="EMBL" id="CP043641">
    <property type="protein sequence ID" value="QNE34260.1"/>
    <property type="molecule type" value="Genomic_DNA"/>
</dbReference>
<dbReference type="RefSeq" id="WP_185277428.1">
    <property type="nucleotide sequence ID" value="NZ_CP043641.1"/>
</dbReference>
<dbReference type="AlphaFoldDB" id="A0A7G6Y6Z5"/>